<evidence type="ECO:0000313" key="12">
    <source>
        <dbReference type="Proteomes" id="UP001321786"/>
    </source>
</evidence>
<dbReference type="Gene3D" id="3.40.50.300">
    <property type="entry name" value="P-loop containing nucleotide triphosphate hydrolases"/>
    <property type="match status" value="2"/>
</dbReference>
<dbReference type="SMART" id="SM00490">
    <property type="entry name" value="HELICc"/>
    <property type="match status" value="1"/>
</dbReference>
<evidence type="ECO:0000259" key="9">
    <source>
        <dbReference type="PROSITE" id="PS51194"/>
    </source>
</evidence>
<dbReference type="InterPro" id="IPR027417">
    <property type="entry name" value="P-loop_NTPase"/>
</dbReference>
<keyword evidence="3 7" id="KW-0347">Helicase</keyword>
<dbReference type="GO" id="GO:0003676">
    <property type="term" value="F:nucleic acid binding"/>
    <property type="evidence" value="ECO:0007669"/>
    <property type="project" value="InterPro"/>
</dbReference>
<dbReference type="InterPro" id="IPR005580">
    <property type="entry name" value="DbpA/CsdA_RNA-bd_dom"/>
</dbReference>
<dbReference type="InterPro" id="IPR014014">
    <property type="entry name" value="RNA_helicase_DEAD_Q_motif"/>
</dbReference>
<evidence type="ECO:0000313" key="11">
    <source>
        <dbReference type="EMBL" id="BEP29869.1"/>
    </source>
</evidence>
<proteinExistence type="inferred from homology"/>
<reference evidence="11 12" key="1">
    <citation type="submission" date="2023-08" db="EMBL/GenBank/DDBJ databases">
        <title>Helicovermis profunda gen. nov., sp. nov., a novel mesophilic, fermentative bacterium within the Bacillota from a deep-sea hydrothermal vent chimney.</title>
        <authorList>
            <person name="Miyazaki U."/>
            <person name="Mizutani D."/>
            <person name="Hashimoto Y."/>
            <person name="Tame A."/>
            <person name="Sawayama S."/>
            <person name="Miyazaki J."/>
            <person name="Takai K."/>
            <person name="Nakagawa S."/>
        </authorList>
    </citation>
    <scope>NUCLEOTIDE SEQUENCE [LARGE SCALE GENOMIC DNA]</scope>
    <source>
        <strain evidence="11 12">S502</strain>
    </source>
</reference>
<dbReference type="RefSeq" id="WP_338535480.1">
    <property type="nucleotide sequence ID" value="NZ_AP028654.1"/>
</dbReference>
<dbReference type="SUPFAM" id="SSF52540">
    <property type="entry name" value="P-loop containing nucleoside triphosphate hydrolases"/>
    <property type="match status" value="1"/>
</dbReference>
<dbReference type="GO" id="GO:0005524">
    <property type="term" value="F:ATP binding"/>
    <property type="evidence" value="ECO:0007669"/>
    <property type="project" value="UniProtKB-KW"/>
</dbReference>
<evidence type="ECO:0000259" key="8">
    <source>
        <dbReference type="PROSITE" id="PS51192"/>
    </source>
</evidence>
<dbReference type="CDD" id="cd18787">
    <property type="entry name" value="SF2_C_DEAD"/>
    <property type="match status" value="1"/>
</dbReference>
<dbReference type="PANTHER" id="PTHR47959">
    <property type="entry name" value="ATP-DEPENDENT RNA HELICASE RHLE-RELATED"/>
    <property type="match status" value="1"/>
</dbReference>
<comment type="similarity">
    <text evidence="5 7">Belongs to the DEAD box helicase family.</text>
</comment>
<evidence type="ECO:0000256" key="2">
    <source>
        <dbReference type="ARBA" id="ARBA00022801"/>
    </source>
</evidence>
<dbReference type="EMBL" id="AP028654">
    <property type="protein sequence ID" value="BEP29869.1"/>
    <property type="molecule type" value="Genomic_DNA"/>
</dbReference>
<dbReference type="KEGG" id="hprf:HLPR_22000"/>
<protein>
    <submittedName>
        <fullName evidence="11">DEAD/DEAH box helicase</fullName>
    </submittedName>
</protein>
<evidence type="ECO:0000256" key="4">
    <source>
        <dbReference type="ARBA" id="ARBA00022840"/>
    </source>
</evidence>
<dbReference type="Pfam" id="PF03880">
    <property type="entry name" value="DbpA"/>
    <property type="match status" value="1"/>
</dbReference>
<name>A0AAU9EEL7_9FIRM</name>
<dbReference type="Gene3D" id="3.30.70.330">
    <property type="match status" value="1"/>
</dbReference>
<dbReference type="PROSITE" id="PS51194">
    <property type="entry name" value="HELICASE_CTER"/>
    <property type="match status" value="1"/>
</dbReference>
<feature type="short sequence motif" description="Q motif" evidence="6">
    <location>
        <begin position="1"/>
        <end position="29"/>
    </location>
</feature>
<evidence type="ECO:0000259" key="10">
    <source>
        <dbReference type="PROSITE" id="PS51195"/>
    </source>
</evidence>
<dbReference type="SMART" id="SM00487">
    <property type="entry name" value="DEXDc"/>
    <property type="match status" value="1"/>
</dbReference>
<feature type="domain" description="Helicase C-terminal" evidence="9">
    <location>
        <begin position="211"/>
        <end position="375"/>
    </location>
</feature>
<evidence type="ECO:0000256" key="7">
    <source>
        <dbReference type="RuleBase" id="RU000492"/>
    </source>
</evidence>
<dbReference type="InterPro" id="IPR014001">
    <property type="entry name" value="Helicase_ATP-bd"/>
</dbReference>
<feature type="domain" description="Helicase ATP-binding" evidence="8">
    <location>
        <begin position="32"/>
        <end position="200"/>
    </location>
</feature>
<evidence type="ECO:0000256" key="5">
    <source>
        <dbReference type="ARBA" id="ARBA00038437"/>
    </source>
</evidence>
<dbReference type="InterPro" id="IPR012677">
    <property type="entry name" value="Nucleotide-bd_a/b_plait_sf"/>
</dbReference>
<dbReference type="PROSITE" id="PS51192">
    <property type="entry name" value="HELICASE_ATP_BIND_1"/>
    <property type="match status" value="1"/>
</dbReference>
<gene>
    <name evidence="11" type="ORF">HLPR_22000</name>
</gene>
<dbReference type="Proteomes" id="UP001321786">
    <property type="component" value="Chromosome"/>
</dbReference>
<keyword evidence="2 7" id="KW-0378">Hydrolase</keyword>
<dbReference type="GO" id="GO:0005829">
    <property type="term" value="C:cytosol"/>
    <property type="evidence" value="ECO:0007669"/>
    <property type="project" value="TreeGrafter"/>
</dbReference>
<keyword evidence="4 7" id="KW-0067">ATP-binding</keyword>
<dbReference type="GO" id="GO:0003724">
    <property type="term" value="F:RNA helicase activity"/>
    <property type="evidence" value="ECO:0007669"/>
    <property type="project" value="InterPro"/>
</dbReference>
<evidence type="ECO:0000256" key="6">
    <source>
        <dbReference type="PROSITE-ProRule" id="PRU00552"/>
    </source>
</evidence>
<dbReference type="InterPro" id="IPR011545">
    <property type="entry name" value="DEAD/DEAH_box_helicase_dom"/>
</dbReference>
<dbReference type="PROSITE" id="PS00039">
    <property type="entry name" value="DEAD_ATP_HELICASE"/>
    <property type="match status" value="1"/>
</dbReference>
<sequence length="475" mass="54726">MKFKNLNISSEIKHALSDLGFTDTLKVQESAFESIIDEKDLIVMSQTGSGKTAAFAIPIIEKIDMSVSKAQAIILVPTRELALQVKEDFDDISKYKNVKSIALYGKEDMQVQRKKLKIVNHVIVSTPGRLMDHLIKGNVNEIKYLVIDEADEMLIMGFIEQIRNVIKRLPKERTTLLFSATISEKTEELASEYMSNPKKILIESNISPIDKIEQIYYKVPGIKKVDFLKKMLKREEPRKCIVFCNTRDEVINLYRILNKFNSKVCALHGGMKQEDRFIAYRDFKKNKYNILIATDVSSRGIHIQGVTHVVNYYVPFETEQYVHRIGRTGRVDKSGVAITFVSDREMERFEEIEEFIGYKIPLKGGYIEKKTKRTDDEEVKGKRKKFKDNFKNKKRVQLELNVGRANSKIKVKDITFAVGRIKGVDPTDLGQINISAMNTRFFVLNGKEELVLKALKNKEVNGNKFRIKKVNKKRR</sequence>
<dbReference type="GO" id="GO:0016787">
    <property type="term" value="F:hydrolase activity"/>
    <property type="evidence" value="ECO:0007669"/>
    <property type="project" value="UniProtKB-KW"/>
</dbReference>
<dbReference type="Pfam" id="PF00270">
    <property type="entry name" value="DEAD"/>
    <property type="match status" value="1"/>
</dbReference>
<dbReference type="PROSITE" id="PS51195">
    <property type="entry name" value="Q_MOTIF"/>
    <property type="match status" value="1"/>
</dbReference>
<dbReference type="PANTHER" id="PTHR47959:SF13">
    <property type="entry name" value="ATP-DEPENDENT RNA HELICASE RHLE"/>
    <property type="match status" value="1"/>
</dbReference>
<keyword evidence="1 7" id="KW-0547">Nucleotide-binding</keyword>
<dbReference type="Pfam" id="PF00271">
    <property type="entry name" value="Helicase_C"/>
    <property type="match status" value="1"/>
</dbReference>
<dbReference type="CDD" id="cd00268">
    <property type="entry name" value="DEADc"/>
    <property type="match status" value="1"/>
</dbReference>
<dbReference type="InterPro" id="IPR050079">
    <property type="entry name" value="DEAD_box_RNA_helicase"/>
</dbReference>
<keyword evidence="12" id="KW-1185">Reference proteome</keyword>
<dbReference type="AlphaFoldDB" id="A0AAU9EEL7"/>
<accession>A0AAU9EEL7</accession>
<feature type="domain" description="DEAD-box RNA helicase Q" evidence="10">
    <location>
        <begin position="1"/>
        <end position="29"/>
    </location>
</feature>
<evidence type="ECO:0000256" key="3">
    <source>
        <dbReference type="ARBA" id="ARBA00022806"/>
    </source>
</evidence>
<dbReference type="InterPro" id="IPR044742">
    <property type="entry name" value="DEAD/DEAH_RhlB"/>
</dbReference>
<dbReference type="InterPro" id="IPR000629">
    <property type="entry name" value="RNA-helicase_DEAD-box_CS"/>
</dbReference>
<evidence type="ECO:0000256" key="1">
    <source>
        <dbReference type="ARBA" id="ARBA00022741"/>
    </source>
</evidence>
<organism evidence="11 12">
    <name type="scientific">Helicovermis profundi</name>
    <dbReference type="NCBI Taxonomy" id="3065157"/>
    <lineage>
        <taxon>Bacteria</taxon>
        <taxon>Bacillati</taxon>
        <taxon>Bacillota</taxon>
        <taxon>Clostridia</taxon>
        <taxon>Helicovermis</taxon>
    </lineage>
</organism>
<dbReference type="InterPro" id="IPR001650">
    <property type="entry name" value="Helicase_C-like"/>
</dbReference>